<evidence type="ECO:0000313" key="3">
    <source>
        <dbReference type="Proteomes" id="UP000628017"/>
    </source>
</evidence>
<protein>
    <submittedName>
        <fullName evidence="2">Methyltransferase</fullName>
    </submittedName>
</protein>
<name>A0A916VT23_9RHOB</name>
<dbReference type="InterPro" id="IPR041698">
    <property type="entry name" value="Methyltransf_25"/>
</dbReference>
<keyword evidence="3" id="KW-1185">Reference proteome</keyword>
<evidence type="ECO:0000313" key="2">
    <source>
        <dbReference type="EMBL" id="GGA31222.1"/>
    </source>
</evidence>
<dbReference type="Gene3D" id="3.40.50.150">
    <property type="entry name" value="Vaccinia Virus protein VP39"/>
    <property type="match status" value="1"/>
</dbReference>
<keyword evidence="2" id="KW-0808">Transferase</keyword>
<organism evidence="2 3">
    <name type="scientific">Neptunicoccus cionae</name>
    <dbReference type="NCBI Taxonomy" id="2035344"/>
    <lineage>
        <taxon>Bacteria</taxon>
        <taxon>Pseudomonadati</taxon>
        <taxon>Pseudomonadota</taxon>
        <taxon>Alphaproteobacteria</taxon>
        <taxon>Rhodobacterales</taxon>
        <taxon>Paracoccaceae</taxon>
        <taxon>Neptunicoccus</taxon>
    </lineage>
</organism>
<dbReference type="Proteomes" id="UP000628017">
    <property type="component" value="Unassembled WGS sequence"/>
</dbReference>
<dbReference type="PANTHER" id="PTHR43591:SF24">
    <property type="entry name" value="2-METHOXY-6-POLYPRENYL-1,4-BENZOQUINOL METHYLASE, MITOCHONDRIAL"/>
    <property type="match status" value="1"/>
</dbReference>
<dbReference type="EMBL" id="BMKA01000008">
    <property type="protein sequence ID" value="GGA31222.1"/>
    <property type="molecule type" value="Genomic_DNA"/>
</dbReference>
<evidence type="ECO:0000259" key="1">
    <source>
        <dbReference type="Pfam" id="PF13649"/>
    </source>
</evidence>
<dbReference type="GO" id="GO:0032259">
    <property type="term" value="P:methylation"/>
    <property type="evidence" value="ECO:0007669"/>
    <property type="project" value="UniProtKB-KW"/>
</dbReference>
<dbReference type="SUPFAM" id="SSF53335">
    <property type="entry name" value="S-adenosyl-L-methionine-dependent methyltransferases"/>
    <property type="match status" value="1"/>
</dbReference>
<reference evidence="2" key="2">
    <citation type="submission" date="2020-09" db="EMBL/GenBank/DDBJ databases">
        <authorList>
            <person name="Sun Q."/>
            <person name="Zhou Y."/>
        </authorList>
    </citation>
    <scope>NUCLEOTIDE SEQUENCE</scope>
    <source>
        <strain evidence="2">CGMCC 1.15880</strain>
    </source>
</reference>
<feature type="domain" description="Methyltransferase" evidence="1">
    <location>
        <begin position="51"/>
        <end position="147"/>
    </location>
</feature>
<keyword evidence="2" id="KW-0489">Methyltransferase</keyword>
<dbReference type="CDD" id="cd02440">
    <property type="entry name" value="AdoMet_MTases"/>
    <property type="match status" value="1"/>
</dbReference>
<gene>
    <name evidence="2" type="ORF">GCM10011498_35530</name>
</gene>
<dbReference type="AlphaFoldDB" id="A0A916VT23"/>
<dbReference type="PANTHER" id="PTHR43591">
    <property type="entry name" value="METHYLTRANSFERASE"/>
    <property type="match status" value="1"/>
</dbReference>
<sequence>MTDGPNADQADFWTDGAGLDWITYEAQLDALFAGANRALLQTATPQAGQAVLDIGCGTGATTRDFATVVGPSGQVQGLDISTTMLAQAEKSATAQGLQNVTFTRADAQTTPLPENRYDHVISRFGVMFFENPVAAFENLRKSLKDGGQLTMACWGPFKENPWFTLPRRVATDLLCNPPPMDPRDPGPFAFADTDYVFSILTDAGFASQTVTTQDIPLTLQGSSADAAELSSYIGPANSVIRAQGGTAQDKAEIVRATRIKLEEYADNGTITVPAKIHIYTAQKHN</sequence>
<dbReference type="GO" id="GO:0008168">
    <property type="term" value="F:methyltransferase activity"/>
    <property type="evidence" value="ECO:0007669"/>
    <property type="project" value="UniProtKB-KW"/>
</dbReference>
<dbReference type="Pfam" id="PF13649">
    <property type="entry name" value="Methyltransf_25"/>
    <property type="match status" value="1"/>
</dbReference>
<dbReference type="InterPro" id="IPR029063">
    <property type="entry name" value="SAM-dependent_MTases_sf"/>
</dbReference>
<comment type="caution">
    <text evidence="2">The sequence shown here is derived from an EMBL/GenBank/DDBJ whole genome shotgun (WGS) entry which is preliminary data.</text>
</comment>
<proteinExistence type="predicted"/>
<accession>A0A916VT23</accession>
<reference evidence="2" key="1">
    <citation type="journal article" date="2014" name="Int. J. Syst. Evol. Microbiol.">
        <title>Complete genome sequence of Corynebacterium casei LMG S-19264T (=DSM 44701T), isolated from a smear-ripened cheese.</title>
        <authorList>
            <consortium name="US DOE Joint Genome Institute (JGI-PGF)"/>
            <person name="Walter F."/>
            <person name="Albersmeier A."/>
            <person name="Kalinowski J."/>
            <person name="Ruckert C."/>
        </authorList>
    </citation>
    <scope>NUCLEOTIDE SEQUENCE</scope>
    <source>
        <strain evidence="2">CGMCC 1.15880</strain>
    </source>
</reference>
<dbReference type="RefSeq" id="WP_188678457.1">
    <property type="nucleotide sequence ID" value="NZ_BMKA01000008.1"/>
</dbReference>